<organism evidence="10 11">
    <name type="scientific">Triparma columacea</name>
    <dbReference type="NCBI Taxonomy" id="722753"/>
    <lineage>
        <taxon>Eukaryota</taxon>
        <taxon>Sar</taxon>
        <taxon>Stramenopiles</taxon>
        <taxon>Ochrophyta</taxon>
        <taxon>Bolidophyceae</taxon>
        <taxon>Parmales</taxon>
        <taxon>Triparmaceae</taxon>
        <taxon>Triparma</taxon>
    </lineage>
</organism>
<evidence type="ECO:0000256" key="3">
    <source>
        <dbReference type="ARBA" id="ARBA00012404"/>
    </source>
</evidence>
<dbReference type="AlphaFoldDB" id="A0A9W7FX49"/>
<dbReference type="PANTHER" id="PTHR21145:SF12">
    <property type="entry name" value="CHORISMATE MUTASE"/>
    <property type="match status" value="1"/>
</dbReference>
<dbReference type="InterPro" id="IPR002701">
    <property type="entry name" value="CM_II_prokaryot"/>
</dbReference>
<dbReference type="OrthoDB" id="191918at2759"/>
<dbReference type="InterPro" id="IPR037039">
    <property type="entry name" value="CM_AroQ_sf_eucaryotic"/>
</dbReference>
<evidence type="ECO:0000256" key="6">
    <source>
        <dbReference type="ARBA" id="ARBA00023141"/>
    </source>
</evidence>
<dbReference type="SUPFAM" id="SSF48600">
    <property type="entry name" value="Chorismate mutase II"/>
    <property type="match status" value="1"/>
</dbReference>
<dbReference type="GO" id="GO:0004106">
    <property type="term" value="F:chorismate mutase activity"/>
    <property type="evidence" value="ECO:0007669"/>
    <property type="project" value="UniProtKB-EC"/>
</dbReference>
<reference evidence="11" key="1">
    <citation type="journal article" date="2023" name="Commun. Biol.">
        <title>Genome analysis of Parmales, the sister group of diatoms, reveals the evolutionary specialization of diatoms from phago-mixotrophs to photoautotrophs.</title>
        <authorList>
            <person name="Ban H."/>
            <person name="Sato S."/>
            <person name="Yoshikawa S."/>
            <person name="Yamada K."/>
            <person name="Nakamura Y."/>
            <person name="Ichinomiya M."/>
            <person name="Sato N."/>
            <person name="Blanc-Mathieu R."/>
            <person name="Endo H."/>
            <person name="Kuwata A."/>
            <person name="Ogata H."/>
        </authorList>
    </citation>
    <scope>NUCLEOTIDE SEQUENCE [LARGE SCALE GENOMIC DNA]</scope>
</reference>
<keyword evidence="6" id="KW-0057">Aromatic amino acid biosynthesis</keyword>
<evidence type="ECO:0000313" key="11">
    <source>
        <dbReference type="Proteomes" id="UP001165065"/>
    </source>
</evidence>
<dbReference type="PANTHER" id="PTHR21145">
    <property type="entry name" value="CHORISMATE MUTASE"/>
    <property type="match status" value="1"/>
</dbReference>
<dbReference type="NCBIfam" id="TIGR01802">
    <property type="entry name" value="CM_pl-yst"/>
    <property type="match status" value="1"/>
</dbReference>
<dbReference type="EMBL" id="BRYA01000524">
    <property type="protein sequence ID" value="GMI20905.1"/>
    <property type="molecule type" value="Genomic_DNA"/>
</dbReference>
<sequence>MSSWYGGQSHRAFTGTTRRSQGSQLGAGASKTTQDILSLESIRSSLIRQEETIIFALIERAQFLTNDVVYRAESGLLTERTAELPQGAVYRGAEEKGRKLSFMEYMLMGTEILHSSVRRYTSPEEHAFFPDYIPDPIDELAKLQYPDNLLSEENGAASCCINDALLKRYVDEVIPAVCESGDDEQHGSSVLADVNVLQALSKRIHYGKFVAESKYRSDPEGYQKLVDNNDVDGVMKLLTNAAVEKKVLKRAKMKCATYGREPLVDALAEREGEDDELTAIVAAAAAAAAVAAVETMNIAEKSNDLKLQPAVVEGIYRDLIIPLTKEIEVEYLFKRCGKDAPVRTSQIWNLR</sequence>
<keyword evidence="4" id="KW-0963">Cytoplasm</keyword>
<proteinExistence type="predicted"/>
<feature type="domain" description="Chorismate mutase" evidence="9">
    <location>
        <begin position="193"/>
        <end position="328"/>
    </location>
</feature>
<dbReference type="GO" id="GO:0046417">
    <property type="term" value="P:chorismate metabolic process"/>
    <property type="evidence" value="ECO:0007669"/>
    <property type="project" value="InterPro"/>
</dbReference>
<evidence type="ECO:0000313" key="10">
    <source>
        <dbReference type="EMBL" id="GMI20905.1"/>
    </source>
</evidence>
<evidence type="ECO:0000256" key="4">
    <source>
        <dbReference type="ARBA" id="ARBA00022490"/>
    </source>
</evidence>
<evidence type="ECO:0000256" key="2">
    <source>
        <dbReference type="ARBA" id="ARBA00004817"/>
    </source>
</evidence>
<evidence type="ECO:0000256" key="8">
    <source>
        <dbReference type="SAM" id="MobiDB-lite"/>
    </source>
</evidence>
<evidence type="ECO:0000256" key="7">
    <source>
        <dbReference type="ARBA" id="ARBA00023235"/>
    </source>
</evidence>
<name>A0A9W7FX49_9STRA</name>
<feature type="compositionally biased region" description="Polar residues" evidence="8">
    <location>
        <begin position="14"/>
        <end position="29"/>
    </location>
</feature>
<dbReference type="GO" id="GO:0009073">
    <property type="term" value="P:aromatic amino acid family biosynthetic process"/>
    <property type="evidence" value="ECO:0007669"/>
    <property type="project" value="UniProtKB-KW"/>
</dbReference>
<evidence type="ECO:0000256" key="5">
    <source>
        <dbReference type="ARBA" id="ARBA00022605"/>
    </source>
</evidence>
<dbReference type="InterPro" id="IPR036263">
    <property type="entry name" value="Chorismate_II_sf"/>
</dbReference>
<dbReference type="InterPro" id="IPR008238">
    <property type="entry name" value="Chorismate_mutase_AroQ_euk"/>
</dbReference>
<gene>
    <name evidence="10" type="ORF">TrCOL_g5761</name>
</gene>
<protein>
    <recommendedName>
        <fullName evidence="3">chorismate mutase</fullName>
        <ecNumber evidence="3">5.4.99.5</ecNumber>
    </recommendedName>
</protein>
<dbReference type="GO" id="GO:0008652">
    <property type="term" value="P:amino acid biosynthetic process"/>
    <property type="evidence" value="ECO:0007669"/>
    <property type="project" value="UniProtKB-KW"/>
</dbReference>
<keyword evidence="7" id="KW-0413">Isomerase</keyword>
<dbReference type="PROSITE" id="PS51169">
    <property type="entry name" value="CHORISMATE_MUT_3"/>
    <property type="match status" value="1"/>
</dbReference>
<dbReference type="EC" id="5.4.99.5" evidence="3"/>
<comment type="caution">
    <text evidence="10">The sequence shown here is derived from an EMBL/GenBank/DDBJ whole genome shotgun (WGS) entry which is preliminary data.</text>
</comment>
<comment type="pathway">
    <text evidence="2">Metabolic intermediate biosynthesis; prephenate biosynthesis; prephenate from chorismate: step 1/1.</text>
</comment>
<accession>A0A9W7FX49</accession>
<keyword evidence="5" id="KW-0028">Amino-acid biosynthesis</keyword>
<dbReference type="Proteomes" id="UP001165065">
    <property type="component" value="Unassembled WGS sequence"/>
</dbReference>
<comment type="subcellular location">
    <subcellularLocation>
        <location evidence="1">Cytoplasm</location>
    </subcellularLocation>
</comment>
<dbReference type="Gene3D" id="1.10.590.10">
    <property type="entry name" value="Chorismate mutase, AroQ class superfamily, eukaryotic"/>
    <property type="match status" value="1"/>
</dbReference>
<evidence type="ECO:0000256" key="1">
    <source>
        <dbReference type="ARBA" id="ARBA00004496"/>
    </source>
</evidence>
<keyword evidence="11" id="KW-1185">Reference proteome</keyword>
<dbReference type="Pfam" id="PF01817">
    <property type="entry name" value="CM_2"/>
    <property type="match status" value="1"/>
</dbReference>
<dbReference type="GO" id="GO:0005737">
    <property type="term" value="C:cytoplasm"/>
    <property type="evidence" value="ECO:0007669"/>
    <property type="project" value="UniProtKB-SubCell"/>
</dbReference>
<feature type="region of interest" description="Disordered" evidence="8">
    <location>
        <begin position="1"/>
        <end position="29"/>
    </location>
</feature>
<evidence type="ECO:0000259" key="9">
    <source>
        <dbReference type="Pfam" id="PF01817"/>
    </source>
</evidence>